<feature type="transmembrane region" description="Helical" evidence="1">
    <location>
        <begin position="137"/>
        <end position="160"/>
    </location>
</feature>
<feature type="transmembrane region" description="Helical" evidence="1">
    <location>
        <begin position="209"/>
        <end position="227"/>
    </location>
</feature>
<keyword evidence="1" id="KW-0472">Membrane</keyword>
<dbReference type="RefSeq" id="WP_278710855.1">
    <property type="nucleotide sequence ID" value="NZ_DYUX01000009.1"/>
</dbReference>
<evidence type="ECO:0000313" key="2">
    <source>
        <dbReference type="EMBL" id="HJG41186.1"/>
    </source>
</evidence>
<dbReference type="EMBL" id="DYUX01000009">
    <property type="protein sequence ID" value="HJG41186.1"/>
    <property type="molecule type" value="Genomic_DNA"/>
</dbReference>
<comment type="caution">
    <text evidence="2">The sequence shown here is derived from an EMBL/GenBank/DDBJ whole genome shotgun (WGS) entry which is preliminary data.</text>
</comment>
<evidence type="ECO:0000313" key="3">
    <source>
        <dbReference type="Proteomes" id="UP000786560"/>
    </source>
</evidence>
<feature type="transmembrane region" description="Helical" evidence="1">
    <location>
        <begin position="180"/>
        <end position="202"/>
    </location>
</feature>
<dbReference type="Proteomes" id="UP000786560">
    <property type="component" value="Unassembled WGS sequence"/>
</dbReference>
<evidence type="ECO:0000256" key="1">
    <source>
        <dbReference type="SAM" id="Phobius"/>
    </source>
</evidence>
<sequence length="264" mass="27746">MMLTFLRSGVYRLVHGRKFWIGTALASVLCFAVMALMFVTMGMVDVDGTVSTGTVHLTAGGERYAGVEMDADDAALLGMFADRTVPNHSFLLVFMGFFQGGMAGLLVSIIATLAYAEDHEYGFVKAELAGRAGRIGYYASHLVLAALLAAWYSLVVIASTELAFAVFGIRVADPEPLGQYWRLAGLNILGVVAVTLIVSAMHTIVRSKVAGVIIAVFVASGAVSSLAESMGMRLYAAMDGMTLSITLDLGPAVHDGTGSGASMT</sequence>
<organism evidence="2 3">
    <name type="scientific">Bifidobacterium pullorum subsp. gallinarum</name>
    <dbReference type="NCBI Taxonomy" id="78344"/>
    <lineage>
        <taxon>Bacteria</taxon>
        <taxon>Bacillati</taxon>
        <taxon>Actinomycetota</taxon>
        <taxon>Actinomycetes</taxon>
        <taxon>Bifidobacteriales</taxon>
        <taxon>Bifidobacteriaceae</taxon>
        <taxon>Bifidobacterium</taxon>
    </lineage>
</organism>
<reference evidence="2" key="1">
    <citation type="journal article" date="2021" name="PeerJ">
        <title>Extensive microbial diversity within the chicken gut microbiome revealed by metagenomics and culture.</title>
        <authorList>
            <person name="Gilroy R."/>
            <person name="Ravi A."/>
            <person name="Getino M."/>
            <person name="Pursley I."/>
            <person name="Horton D.L."/>
            <person name="Alikhan N.F."/>
            <person name="Baker D."/>
            <person name="Gharbi K."/>
            <person name="Hall N."/>
            <person name="Watson M."/>
            <person name="Adriaenssens E.M."/>
            <person name="Foster-Nyarko E."/>
            <person name="Jarju S."/>
            <person name="Secka A."/>
            <person name="Antonio M."/>
            <person name="Oren A."/>
            <person name="Chaudhuri R.R."/>
            <person name="La Ragione R."/>
            <person name="Hildebrand F."/>
            <person name="Pallen M.J."/>
        </authorList>
    </citation>
    <scope>NUCLEOTIDE SEQUENCE</scope>
    <source>
        <strain evidence="2">ChiBcolR7-4860</strain>
    </source>
</reference>
<proteinExistence type="predicted"/>
<keyword evidence="1" id="KW-0812">Transmembrane</keyword>
<accession>A0A921IXE2</accession>
<gene>
    <name evidence="2" type="ORF">K8U73_02155</name>
</gene>
<name>A0A921IXE2_9BIFI</name>
<dbReference type="AlphaFoldDB" id="A0A921IXE2"/>
<protein>
    <submittedName>
        <fullName evidence="2">Uncharacterized protein</fullName>
    </submittedName>
</protein>
<feature type="transmembrane region" description="Helical" evidence="1">
    <location>
        <begin position="90"/>
        <end position="116"/>
    </location>
</feature>
<reference evidence="2" key="2">
    <citation type="submission" date="2021-09" db="EMBL/GenBank/DDBJ databases">
        <authorList>
            <person name="Gilroy R."/>
        </authorList>
    </citation>
    <scope>NUCLEOTIDE SEQUENCE</scope>
    <source>
        <strain evidence="2">ChiBcolR7-4860</strain>
    </source>
</reference>
<feature type="transmembrane region" description="Helical" evidence="1">
    <location>
        <begin position="20"/>
        <end position="44"/>
    </location>
</feature>
<keyword evidence="1" id="KW-1133">Transmembrane helix</keyword>